<protein>
    <recommendedName>
        <fullName evidence="11">Glutathione hydrolase proenzyme</fullName>
        <ecNumber evidence="11">2.3.2.2</ecNumber>
        <ecNumber evidence="11">3.4.19.13</ecNumber>
    </recommendedName>
    <component>
        <recommendedName>
            <fullName evidence="11">Glutathione hydrolase large chain</fullName>
        </recommendedName>
    </component>
    <component>
        <recommendedName>
            <fullName evidence="11">Glutathione hydrolase small chain</fullName>
        </recommendedName>
    </component>
</protein>
<reference evidence="13 14" key="1">
    <citation type="journal article" date="2018" name="J. Microbiol.">
        <title>Salicibibacter kimchii gen. nov., sp. nov., a moderately halophilic and alkalitolerant bacterium in the family Bacillaceae, isolated from kimchi.</title>
        <authorList>
            <person name="Jang J.Y."/>
            <person name="Oh Y.J."/>
            <person name="Lim S.K."/>
            <person name="Park H.K."/>
            <person name="Lee C."/>
            <person name="Kim J.Y."/>
            <person name="Lee M.A."/>
            <person name="Choi H.J."/>
        </authorList>
    </citation>
    <scope>NUCLEOTIDE SEQUENCE [LARGE SCALE GENOMIC DNA]</scope>
    <source>
        <strain evidence="13 14">NKC1-1</strain>
    </source>
</reference>
<gene>
    <name evidence="13" type="primary">ggt</name>
    <name evidence="13" type="ORF">DT065_15770</name>
</gene>
<dbReference type="GO" id="GO:0006751">
    <property type="term" value="P:glutathione catabolic process"/>
    <property type="evidence" value="ECO:0007669"/>
    <property type="project" value="UniProtKB-UniRule"/>
</dbReference>
<comment type="pathway">
    <text evidence="11">Sulfur metabolism; glutathione metabolism.</text>
</comment>
<comment type="catalytic activity">
    <reaction evidence="1 11">
        <text>an S-substituted glutathione + H2O = an S-substituted L-cysteinylglycine + L-glutamate</text>
        <dbReference type="Rhea" id="RHEA:59468"/>
        <dbReference type="ChEBI" id="CHEBI:15377"/>
        <dbReference type="ChEBI" id="CHEBI:29985"/>
        <dbReference type="ChEBI" id="CHEBI:90779"/>
        <dbReference type="ChEBI" id="CHEBI:143103"/>
        <dbReference type="EC" id="3.4.19.13"/>
    </reaction>
</comment>
<dbReference type="Pfam" id="PF22888">
    <property type="entry name" value="FIMAH"/>
    <property type="match status" value="1"/>
</dbReference>
<evidence type="ECO:0000256" key="1">
    <source>
        <dbReference type="ARBA" id="ARBA00001049"/>
    </source>
</evidence>
<dbReference type="AlphaFoldDB" id="A0A345C284"/>
<feature type="binding site" evidence="10">
    <location>
        <position position="503"/>
    </location>
    <ligand>
        <name>L-glutamate</name>
        <dbReference type="ChEBI" id="CHEBI:29985"/>
    </ligand>
</feature>
<keyword evidence="11" id="KW-0317">Glutathione biosynthesis</keyword>
<feature type="binding site" evidence="10">
    <location>
        <begin position="481"/>
        <end position="482"/>
    </location>
    <ligand>
        <name>L-glutamate</name>
        <dbReference type="ChEBI" id="CHEBI:29985"/>
    </ligand>
</feature>
<feature type="domain" description="FIMAH" evidence="12">
    <location>
        <begin position="621"/>
        <end position="702"/>
    </location>
</feature>
<dbReference type="PRINTS" id="PR01210">
    <property type="entry name" value="GGTRANSPTASE"/>
</dbReference>
<dbReference type="EC" id="3.4.19.13" evidence="11"/>
<evidence type="ECO:0000256" key="5">
    <source>
        <dbReference type="ARBA" id="ARBA00022801"/>
    </source>
</evidence>
<evidence type="ECO:0000256" key="10">
    <source>
        <dbReference type="PIRSR" id="PIRSR600101-2"/>
    </source>
</evidence>
<dbReference type="Proteomes" id="UP000252100">
    <property type="component" value="Chromosome"/>
</dbReference>
<dbReference type="EMBL" id="CP031092">
    <property type="protein sequence ID" value="AXF57315.1"/>
    <property type="molecule type" value="Genomic_DNA"/>
</dbReference>
<comment type="PTM">
    <text evidence="11">Cleaved by autocatalysis into a large and a small subunit.</text>
</comment>
<keyword evidence="4 11" id="KW-0808">Transferase</keyword>
<evidence type="ECO:0000256" key="6">
    <source>
        <dbReference type="ARBA" id="ARBA00023145"/>
    </source>
</evidence>
<evidence type="ECO:0000256" key="4">
    <source>
        <dbReference type="ARBA" id="ARBA00022679"/>
    </source>
</evidence>
<keyword evidence="7 11" id="KW-0012">Acyltransferase</keyword>
<dbReference type="EC" id="2.3.2.2" evidence="11"/>
<proteinExistence type="inferred from homology"/>
<dbReference type="InterPro" id="IPR029055">
    <property type="entry name" value="Ntn_hydrolases_N"/>
</dbReference>
<evidence type="ECO:0000256" key="3">
    <source>
        <dbReference type="ARBA" id="ARBA00009381"/>
    </source>
</evidence>
<evidence type="ECO:0000313" key="14">
    <source>
        <dbReference type="Proteomes" id="UP000252100"/>
    </source>
</evidence>
<feature type="active site" description="Nucleophile" evidence="9">
    <location>
        <position position="418"/>
    </location>
</feature>
<evidence type="ECO:0000313" key="13">
    <source>
        <dbReference type="EMBL" id="AXF57315.1"/>
    </source>
</evidence>
<dbReference type="GO" id="GO:0036374">
    <property type="term" value="F:glutathione hydrolase activity"/>
    <property type="evidence" value="ECO:0007669"/>
    <property type="project" value="UniProtKB-UniRule"/>
</dbReference>
<dbReference type="InterPro" id="IPR043138">
    <property type="entry name" value="GGT_lsub"/>
</dbReference>
<comment type="subunit">
    <text evidence="11">This enzyme consists of two polypeptide chains, which are synthesized in precursor form from a single polypeptide.</text>
</comment>
<evidence type="ECO:0000256" key="9">
    <source>
        <dbReference type="PIRSR" id="PIRSR600101-1"/>
    </source>
</evidence>
<keyword evidence="14" id="KW-1185">Reference proteome</keyword>
<dbReference type="Gene3D" id="1.10.246.130">
    <property type="match status" value="1"/>
</dbReference>
<dbReference type="InterPro" id="IPR054470">
    <property type="entry name" value="FIMAH_dom"/>
</dbReference>
<dbReference type="Pfam" id="PF01019">
    <property type="entry name" value="G_glu_transpept"/>
    <property type="match status" value="1"/>
</dbReference>
<keyword evidence="5 11" id="KW-0378">Hydrolase</keyword>
<dbReference type="SUPFAM" id="SSF56235">
    <property type="entry name" value="N-terminal nucleophile aminohydrolases (Ntn hydrolases)"/>
    <property type="match status" value="1"/>
</dbReference>
<dbReference type="NCBIfam" id="TIGR00066">
    <property type="entry name" value="g_glut_trans"/>
    <property type="match status" value="1"/>
</dbReference>
<keyword evidence="6 11" id="KW-0865">Zymogen</keyword>
<sequence length="705" mass="77145">MIPRLEGMNMQKLKQVGVTSIGILLMFTPLQVLADDHSEQKPTAVGDGGAVATEHPKASKAATTILENDGNAVDSAVAAAATQGVTRPFSGGIGGGGFMQVYLEEEDEFVVIDHVIETSENFGPTSFINPETSDYYPAEVRQTSGMATGIPGVIKGWEEALEEYGTMSFSEVLEPAIQVAEEGFAANENFIREIEDNLEKFGLFESTKEVYLDEDGNVPEPGTIMENPDLADTYRLIGEHGSDAFYEGEIAEAIIDTIHNPPVVDDPEHEILAGNMSMDDLSNYEVLPRDPVHVNYRGYDVYSSAPSSSGVTIGQTLNILEGFDLDNSDRTEGMHYFIEASRYAFADRDEYLGDSRHTEIPVNGMLSKEYAEERQQNISDDSATLGQVEPGDPWAYNDLQTFAEEDEDLVEADPSSETIHLSVSDRDGNVVSYTSTINLMGGNGMVVPGYGFLLNNGFNSRTATDSPDHPNYPRPGLRMITTMSPTIIMDDNDPVLAVGSPGGGRIITTNLQVIVNHLDFDMSLPEAIEDQRLSQRNLSHGETQYEGIYEEEYGTLFDELEEMGHGFYPDDAVQGISAVAGLEFMSDGEVRAAAEPERRGGGSAMALDVEDIEDPDPTTVSSIIALVEHFEKEGAFANEEASHSLITHLNAVSHYENQEDAEKVVEHMEGGCKDLLNHQHDNDLISDEAYETLIDLTDDLIEKWQ</sequence>
<feature type="binding site" evidence="10">
    <location>
        <begin position="436"/>
        <end position="438"/>
    </location>
    <ligand>
        <name>L-glutamate</name>
        <dbReference type="ChEBI" id="CHEBI:29985"/>
    </ligand>
</feature>
<dbReference type="InterPro" id="IPR051792">
    <property type="entry name" value="GGT_bact"/>
</dbReference>
<dbReference type="GO" id="GO:0103068">
    <property type="term" value="F:leukotriene C4 gamma-glutamyl transferase activity"/>
    <property type="evidence" value="ECO:0007669"/>
    <property type="project" value="UniProtKB-EC"/>
</dbReference>
<dbReference type="PANTHER" id="PTHR43199:SF1">
    <property type="entry name" value="GLUTATHIONE HYDROLASE PROENZYME"/>
    <property type="match status" value="1"/>
</dbReference>
<comment type="catalytic activity">
    <reaction evidence="8 11">
        <text>an N-terminal (5-L-glutamyl)-[peptide] + an alpha-amino acid = 5-L-glutamyl amino acid + an N-terminal L-alpha-aminoacyl-[peptide]</text>
        <dbReference type="Rhea" id="RHEA:23904"/>
        <dbReference type="Rhea" id="RHEA-COMP:9780"/>
        <dbReference type="Rhea" id="RHEA-COMP:9795"/>
        <dbReference type="ChEBI" id="CHEBI:77644"/>
        <dbReference type="ChEBI" id="CHEBI:78597"/>
        <dbReference type="ChEBI" id="CHEBI:78599"/>
        <dbReference type="ChEBI" id="CHEBI:78608"/>
        <dbReference type="EC" id="2.3.2.2"/>
    </reaction>
</comment>
<evidence type="ECO:0000256" key="11">
    <source>
        <dbReference type="RuleBase" id="RU368036"/>
    </source>
</evidence>
<dbReference type="KEGG" id="rue:DT065_15770"/>
<dbReference type="PANTHER" id="PTHR43199">
    <property type="entry name" value="GLUTATHIONE HYDROLASE"/>
    <property type="match status" value="1"/>
</dbReference>
<organism evidence="13 14">
    <name type="scientific">Salicibibacter kimchii</name>
    <dbReference type="NCBI Taxonomy" id="2099786"/>
    <lineage>
        <taxon>Bacteria</taxon>
        <taxon>Bacillati</taxon>
        <taxon>Bacillota</taxon>
        <taxon>Bacilli</taxon>
        <taxon>Bacillales</taxon>
        <taxon>Bacillaceae</taxon>
        <taxon>Salicibibacter</taxon>
    </lineage>
</organism>
<accession>A0A345C284</accession>
<evidence type="ECO:0000256" key="7">
    <source>
        <dbReference type="ARBA" id="ARBA00023315"/>
    </source>
</evidence>
<dbReference type="InterPro" id="IPR043137">
    <property type="entry name" value="GGT_ssub_C"/>
</dbReference>
<dbReference type="Gene3D" id="3.60.20.40">
    <property type="match status" value="1"/>
</dbReference>
<evidence type="ECO:0000256" key="2">
    <source>
        <dbReference type="ARBA" id="ARBA00001089"/>
    </source>
</evidence>
<dbReference type="UniPathway" id="UPA00204"/>
<dbReference type="GO" id="GO:0006750">
    <property type="term" value="P:glutathione biosynthetic process"/>
    <property type="evidence" value="ECO:0007669"/>
    <property type="project" value="UniProtKB-KW"/>
</dbReference>
<name>A0A345C284_9BACI</name>
<evidence type="ECO:0000259" key="12">
    <source>
        <dbReference type="Pfam" id="PF22888"/>
    </source>
</evidence>
<comment type="similarity">
    <text evidence="3 11">Belongs to the gamma-glutamyltransferase family.</text>
</comment>
<evidence type="ECO:0000256" key="8">
    <source>
        <dbReference type="ARBA" id="ARBA00047417"/>
    </source>
</evidence>
<dbReference type="InterPro" id="IPR000101">
    <property type="entry name" value="GGT_peptidase"/>
</dbReference>
<comment type="catalytic activity">
    <reaction evidence="2 11">
        <text>glutathione + H2O = L-cysteinylglycine + L-glutamate</text>
        <dbReference type="Rhea" id="RHEA:28807"/>
        <dbReference type="ChEBI" id="CHEBI:15377"/>
        <dbReference type="ChEBI" id="CHEBI:29985"/>
        <dbReference type="ChEBI" id="CHEBI:57925"/>
        <dbReference type="ChEBI" id="CHEBI:61694"/>
        <dbReference type="EC" id="3.4.19.13"/>
    </reaction>
</comment>